<dbReference type="Proteomes" id="UP000195871">
    <property type="component" value="Unassembled WGS sequence"/>
</dbReference>
<evidence type="ECO:0000313" key="3">
    <source>
        <dbReference type="EMBL" id="KGK36731.1"/>
    </source>
</evidence>
<reference evidence="2 7" key="4">
    <citation type="submission" date="2018-06" db="EMBL/GenBank/DDBJ databases">
        <title>Population genomics shows no distinction between pathogenic Candida krusei and environmental Pichia kudriavzevii: One species, four names.</title>
        <authorList>
            <person name="Douglass A.P."/>
            <person name="Offei B."/>
            <person name="Braun-Galleani S."/>
            <person name="Coughlan A.Y."/>
            <person name="Martos A."/>
            <person name="Ortiz-Merino R.A."/>
            <person name="Byrne K.P."/>
            <person name="Wolfe K.H."/>
        </authorList>
    </citation>
    <scope>NUCLEOTIDE SEQUENCE [LARGE SCALE GENOMIC DNA]</scope>
    <source>
        <strain evidence="2 7">CBS573</strain>
    </source>
</reference>
<dbReference type="PANTHER" id="PTHR43283:SF3">
    <property type="entry name" value="BETA-LACTAMASE FAMILY PROTEIN (AFU_ORTHOLOGUE AFUA_5G07500)"/>
    <property type="match status" value="1"/>
</dbReference>
<gene>
    <name evidence="2" type="ORF">C5L36_0D06600</name>
    <name evidence="4" type="ORF">CAS74_002641</name>
    <name evidence="3" type="ORF">JL09_g4098</name>
</gene>
<dbReference type="KEGG" id="pkz:C5L36_0D06600"/>
<dbReference type="SUPFAM" id="SSF56601">
    <property type="entry name" value="beta-lactamase/transpeptidase-like"/>
    <property type="match status" value="1"/>
</dbReference>
<dbReference type="Pfam" id="PF00144">
    <property type="entry name" value="Beta-lactamase"/>
    <property type="match status" value="1"/>
</dbReference>
<dbReference type="HOGENOM" id="CLU_020027_11_1_1"/>
<keyword evidence="7" id="KW-1185">Reference proteome</keyword>
<dbReference type="GeneID" id="40385766"/>
<dbReference type="OrthoDB" id="428260at2759"/>
<dbReference type="eggNOG" id="ENOG502QQGR">
    <property type="taxonomic scope" value="Eukaryota"/>
</dbReference>
<reference evidence="4 6" key="3">
    <citation type="submission" date="2017-05" db="EMBL/GenBank/DDBJ databases">
        <title>The Genome Sequence of Candida krusei Ckrusei653.</title>
        <authorList>
            <person name="Cuomo C."/>
            <person name="Forche A."/>
            <person name="Young S."/>
            <person name="Abouelleil A."/>
            <person name="Cao P."/>
            <person name="Chapman S."/>
            <person name="Cusick C."/>
            <person name="Shea T."/>
            <person name="Nusbaum C."/>
            <person name="Birren B."/>
        </authorList>
    </citation>
    <scope>NUCLEOTIDE SEQUENCE [LARGE SCALE GENOMIC DNA]</scope>
    <source>
        <strain evidence="4 6">Ckrusei653</strain>
    </source>
</reference>
<feature type="domain" description="Beta-lactamase-related" evidence="1">
    <location>
        <begin position="21"/>
        <end position="373"/>
    </location>
</feature>
<dbReference type="EMBL" id="NHMM01000003">
    <property type="protein sequence ID" value="OUT22895.1"/>
    <property type="molecule type" value="Genomic_DNA"/>
</dbReference>
<proteinExistence type="predicted"/>
<dbReference type="Gene3D" id="3.40.710.10">
    <property type="entry name" value="DD-peptidase/beta-lactamase superfamily"/>
    <property type="match status" value="1"/>
</dbReference>
<dbReference type="Proteomes" id="UP000249293">
    <property type="component" value="Chromosome 4"/>
</dbReference>
<dbReference type="PANTHER" id="PTHR43283">
    <property type="entry name" value="BETA-LACTAMASE-RELATED"/>
    <property type="match status" value="1"/>
</dbReference>
<reference evidence="3" key="2">
    <citation type="submission" date="2014-08" db="EMBL/GenBank/DDBJ databases">
        <title>Exploiting Issatchenkia orientalis SD108 for Succinic Acid Production.</title>
        <authorList>
            <person name="Xiao H."/>
            <person name="Shao Z."/>
            <person name="Jiang Y."/>
            <person name="Dole S."/>
            <person name="Zhao H."/>
        </authorList>
    </citation>
    <scope>NUCLEOTIDE SEQUENCE [LARGE SCALE GENOMIC DNA]</scope>
    <source>
        <strain evidence="3">SD108</strain>
    </source>
</reference>
<dbReference type="Proteomes" id="UP000029867">
    <property type="component" value="Unassembled WGS sequence"/>
</dbReference>
<dbReference type="EMBL" id="JQFK01000055">
    <property type="protein sequence ID" value="KGK36731.1"/>
    <property type="molecule type" value="Genomic_DNA"/>
</dbReference>
<dbReference type="InterPro" id="IPR012338">
    <property type="entry name" value="Beta-lactam/transpept-like"/>
</dbReference>
<protein>
    <recommendedName>
        <fullName evidence="1">Beta-lactamase-related domain-containing protein</fullName>
    </recommendedName>
</protein>
<name>A0A099NXW0_PICKU</name>
<evidence type="ECO:0000313" key="7">
    <source>
        <dbReference type="Proteomes" id="UP000249293"/>
    </source>
</evidence>
<organism evidence="3 5">
    <name type="scientific">Pichia kudriavzevii</name>
    <name type="common">Yeast</name>
    <name type="synonym">Issatchenkia orientalis</name>
    <dbReference type="NCBI Taxonomy" id="4909"/>
    <lineage>
        <taxon>Eukaryota</taxon>
        <taxon>Fungi</taxon>
        <taxon>Dikarya</taxon>
        <taxon>Ascomycota</taxon>
        <taxon>Saccharomycotina</taxon>
        <taxon>Pichiomycetes</taxon>
        <taxon>Pichiales</taxon>
        <taxon>Pichiaceae</taxon>
        <taxon>Pichia</taxon>
    </lineage>
</organism>
<dbReference type="VEuPathDB" id="FungiDB:C5L36_0D06600"/>
<evidence type="ECO:0000313" key="6">
    <source>
        <dbReference type="Proteomes" id="UP000195871"/>
    </source>
</evidence>
<evidence type="ECO:0000313" key="5">
    <source>
        <dbReference type="Proteomes" id="UP000029867"/>
    </source>
</evidence>
<accession>A0A099NXW0</accession>
<evidence type="ECO:0000313" key="4">
    <source>
        <dbReference type="EMBL" id="OUT22895.1"/>
    </source>
</evidence>
<dbReference type="AlphaFoldDB" id="A0A099NXW0"/>
<dbReference type="EMBL" id="CP028776">
    <property type="protein sequence ID" value="AWU77938.1"/>
    <property type="molecule type" value="Genomic_DNA"/>
</dbReference>
<dbReference type="InterPro" id="IPR050789">
    <property type="entry name" value="Diverse_Enzym_Activities"/>
</dbReference>
<reference evidence="5" key="1">
    <citation type="journal article" date="2014" name="Microb. Cell Fact.">
        <title>Exploiting Issatchenkia orientalis SD108 for succinic acid production.</title>
        <authorList>
            <person name="Xiao H."/>
            <person name="Shao Z."/>
            <person name="Jiang Y."/>
            <person name="Dole S."/>
            <person name="Zhao H."/>
        </authorList>
    </citation>
    <scope>NUCLEOTIDE SEQUENCE [LARGE SCALE GENOMIC DNA]</scope>
    <source>
        <strain evidence="5">SD108</strain>
    </source>
</reference>
<dbReference type="InterPro" id="IPR001466">
    <property type="entry name" value="Beta-lactam-related"/>
</dbReference>
<dbReference type="RefSeq" id="XP_029323414.1">
    <property type="nucleotide sequence ID" value="XM_029467554.1"/>
</dbReference>
<evidence type="ECO:0000259" key="1">
    <source>
        <dbReference type="Pfam" id="PF00144"/>
    </source>
</evidence>
<sequence>MIAIDNILEKYTTSKQLPLAIGAVVTRDKGLVYNNGYGFKRVDEESSHADEETVVKLFSTSKALTTTALLQLLESGKITSIDDPVEKYIPEIKDTKLMTGVDDEGKPILVTPTKKPTLRNLLTHTAGFSYSFFSHKYADYLKSTGNGDILKSSWEHFNTPFIYEPGTKFHYGVNIDWAGKVVENVSGLTLDAYCKKNIFGPLEANSLTFERFPEQFEQQAQLHQRVGPTDYQVLENAYVKKPKFHAGGHGCWGKVSDYMKFLEIFLHEGKSPQTGAVILKPETIQKYSFSNLMPEGVKIESTLEVSQPDVSNYVDYFDLFEKQGWTASFHKTGDELPTGRSANSFNWAGLANLYYWIDVNKGIAGFFATQLFPFYDKSSLQAFGEFETEAYKTFA</sequence>
<evidence type="ECO:0000313" key="2">
    <source>
        <dbReference type="EMBL" id="AWU77938.1"/>
    </source>
</evidence>